<evidence type="ECO:0000313" key="2">
    <source>
        <dbReference type="Proteomes" id="UP001367508"/>
    </source>
</evidence>
<evidence type="ECO:0000313" key="1">
    <source>
        <dbReference type="EMBL" id="KAK7361192.1"/>
    </source>
</evidence>
<gene>
    <name evidence="1" type="ORF">VNO77_03239</name>
</gene>
<proteinExistence type="predicted"/>
<name>A0AAN9MZI5_CANGL</name>
<reference evidence="1 2" key="1">
    <citation type="submission" date="2024-01" db="EMBL/GenBank/DDBJ databases">
        <title>The genomes of 5 underutilized Papilionoideae crops provide insights into root nodulation and disease resistanc.</title>
        <authorList>
            <person name="Jiang F."/>
        </authorList>
    </citation>
    <scope>NUCLEOTIDE SEQUENCE [LARGE SCALE GENOMIC DNA]</scope>
    <source>
        <strain evidence="1">LVBAO_FW01</strain>
        <tissue evidence="1">Leaves</tissue>
    </source>
</reference>
<dbReference type="AlphaFoldDB" id="A0AAN9MZI5"/>
<organism evidence="1 2">
    <name type="scientific">Canavalia gladiata</name>
    <name type="common">Sword bean</name>
    <name type="synonym">Dolichos gladiatus</name>
    <dbReference type="NCBI Taxonomy" id="3824"/>
    <lineage>
        <taxon>Eukaryota</taxon>
        <taxon>Viridiplantae</taxon>
        <taxon>Streptophyta</taxon>
        <taxon>Embryophyta</taxon>
        <taxon>Tracheophyta</taxon>
        <taxon>Spermatophyta</taxon>
        <taxon>Magnoliopsida</taxon>
        <taxon>eudicotyledons</taxon>
        <taxon>Gunneridae</taxon>
        <taxon>Pentapetalae</taxon>
        <taxon>rosids</taxon>
        <taxon>fabids</taxon>
        <taxon>Fabales</taxon>
        <taxon>Fabaceae</taxon>
        <taxon>Papilionoideae</taxon>
        <taxon>50 kb inversion clade</taxon>
        <taxon>NPAAA clade</taxon>
        <taxon>indigoferoid/millettioid clade</taxon>
        <taxon>Phaseoleae</taxon>
        <taxon>Canavalia</taxon>
    </lineage>
</organism>
<comment type="caution">
    <text evidence="1">The sequence shown here is derived from an EMBL/GenBank/DDBJ whole genome shotgun (WGS) entry which is preliminary data.</text>
</comment>
<sequence length="81" mass="9396">MILEYSALHAYNSHVKFRMGSQKVETRKWCIEIGQPWRILHQRTCPLKRAPVEDQSDICKGYLCYLTNALGVATGVLEDWK</sequence>
<dbReference type="EMBL" id="JAYMYQ010000001">
    <property type="protein sequence ID" value="KAK7361192.1"/>
    <property type="molecule type" value="Genomic_DNA"/>
</dbReference>
<protein>
    <submittedName>
        <fullName evidence="1">Uncharacterized protein</fullName>
    </submittedName>
</protein>
<dbReference type="Proteomes" id="UP001367508">
    <property type="component" value="Unassembled WGS sequence"/>
</dbReference>
<accession>A0AAN9MZI5</accession>
<keyword evidence="2" id="KW-1185">Reference proteome</keyword>